<dbReference type="GO" id="GO:0016020">
    <property type="term" value="C:membrane"/>
    <property type="evidence" value="ECO:0007669"/>
    <property type="project" value="InterPro"/>
</dbReference>
<evidence type="ECO:0000256" key="2">
    <source>
        <dbReference type="ARBA" id="ARBA00022654"/>
    </source>
</evidence>
<evidence type="ECO:0000256" key="1">
    <source>
        <dbReference type="ARBA" id="ARBA00022475"/>
    </source>
</evidence>
<evidence type="ECO:0000313" key="10">
    <source>
        <dbReference type="Proteomes" id="UP000256977"/>
    </source>
</evidence>
<dbReference type="SMART" id="SM00793">
    <property type="entry name" value="AgrB"/>
    <property type="match status" value="1"/>
</dbReference>
<dbReference type="EMBL" id="QRDZ01000018">
    <property type="protein sequence ID" value="RED66522.1"/>
    <property type="molecule type" value="Genomic_DNA"/>
</dbReference>
<feature type="transmembrane region" description="Helical" evidence="8">
    <location>
        <begin position="24"/>
        <end position="48"/>
    </location>
</feature>
<keyword evidence="1" id="KW-1003">Cell membrane</keyword>
<keyword evidence="4 8" id="KW-0812">Transmembrane</keyword>
<reference evidence="9 10" key="1">
    <citation type="submission" date="2018-07" db="EMBL/GenBank/DDBJ databases">
        <title>Genomic Encyclopedia of Type Strains, Phase III (KMG-III): the genomes of soil and plant-associated and newly described type strains.</title>
        <authorList>
            <person name="Whitman W."/>
        </authorList>
    </citation>
    <scope>NUCLEOTIDE SEQUENCE [LARGE SCALE GENOMIC DNA]</scope>
    <source>
        <strain evidence="9 10">CECT 7287</strain>
    </source>
</reference>
<dbReference type="Proteomes" id="UP000256977">
    <property type="component" value="Unassembled WGS sequence"/>
</dbReference>
<evidence type="ECO:0000313" key="9">
    <source>
        <dbReference type="EMBL" id="RED66522.1"/>
    </source>
</evidence>
<dbReference type="GO" id="GO:0006508">
    <property type="term" value="P:proteolysis"/>
    <property type="evidence" value="ECO:0007669"/>
    <property type="project" value="UniProtKB-KW"/>
</dbReference>
<keyword evidence="5" id="KW-0378">Hydrolase</keyword>
<keyword evidence="3" id="KW-0645">Protease</keyword>
<evidence type="ECO:0000256" key="8">
    <source>
        <dbReference type="SAM" id="Phobius"/>
    </source>
</evidence>
<feature type="transmembrane region" description="Helical" evidence="8">
    <location>
        <begin position="54"/>
        <end position="71"/>
    </location>
</feature>
<feature type="transmembrane region" description="Helical" evidence="8">
    <location>
        <begin position="78"/>
        <end position="96"/>
    </location>
</feature>
<dbReference type="AlphaFoldDB" id="A0A3D9IXQ7"/>
<dbReference type="InterPro" id="IPR006741">
    <property type="entry name" value="AgrB"/>
</dbReference>
<keyword evidence="2" id="KW-0673">Quorum sensing</keyword>
<organism evidence="9 10">
    <name type="scientific">Cohnella phaseoli</name>
    <dbReference type="NCBI Taxonomy" id="456490"/>
    <lineage>
        <taxon>Bacteria</taxon>
        <taxon>Bacillati</taxon>
        <taxon>Bacillota</taxon>
        <taxon>Bacilli</taxon>
        <taxon>Bacillales</taxon>
        <taxon>Paenibacillaceae</taxon>
        <taxon>Cohnella</taxon>
    </lineage>
</organism>
<dbReference type="GO" id="GO:0008233">
    <property type="term" value="F:peptidase activity"/>
    <property type="evidence" value="ECO:0007669"/>
    <property type="project" value="UniProtKB-KW"/>
</dbReference>
<evidence type="ECO:0000256" key="6">
    <source>
        <dbReference type="ARBA" id="ARBA00022989"/>
    </source>
</evidence>
<gene>
    <name evidence="9" type="ORF">DFP98_118146</name>
</gene>
<feature type="transmembrane region" description="Helical" evidence="8">
    <location>
        <begin position="132"/>
        <end position="151"/>
    </location>
</feature>
<dbReference type="RefSeq" id="WP_181917848.1">
    <property type="nucleotide sequence ID" value="NZ_QRDZ01000018.1"/>
</dbReference>
<dbReference type="Pfam" id="PF04647">
    <property type="entry name" value="AgrB"/>
    <property type="match status" value="1"/>
</dbReference>
<keyword evidence="6 8" id="KW-1133">Transmembrane helix</keyword>
<evidence type="ECO:0000256" key="3">
    <source>
        <dbReference type="ARBA" id="ARBA00022670"/>
    </source>
</evidence>
<comment type="caution">
    <text evidence="9">The sequence shown here is derived from an EMBL/GenBank/DDBJ whole genome shotgun (WGS) entry which is preliminary data.</text>
</comment>
<dbReference type="GO" id="GO:0009372">
    <property type="term" value="P:quorum sensing"/>
    <property type="evidence" value="ECO:0007669"/>
    <property type="project" value="UniProtKB-KW"/>
</dbReference>
<name>A0A3D9IXQ7_9BACL</name>
<feature type="transmembrane region" description="Helical" evidence="8">
    <location>
        <begin position="102"/>
        <end position="120"/>
    </location>
</feature>
<proteinExistence type="predicted"/>
<keyword evidence="10" id="KW-1185">Reference proteome</keyword>
<accession>A0A3D9IXQ7</accession>
<evidence type="ECO:0000256" key="4">
    <source>
        <dbReference type="ARBA" id="ARBA00022692"/>
    </source>
</evidence>
<evidence type="ECO:0000256" key="5">
    <source>
        <dbReference type="ARBA" id="ARBA00022801"/>
    </source>
</evidence>
<evidence type="ECO:0000256" key="7">
    <source>
        <dbReference type="ARBA" id="ARBA00023136"/>
    </source>
</evidence>
<protein>
    <submittedName>
        <fullName evidence="9">Accessory gene regulator B</fullName>
    </submittedName>
</protein>
<sequence length="174" mass="19757">MIGKISNEIAGYLKKQEPENTPSIAVMAYSLYIILHATITTFFIIFVALFLDSFTVTAYTLLYFIILRFFAGGYHLHSSLLCTVLSVLLICAAPLIHIPLEWLPYLIGVNLLFIIIYAPRNIKGYARIPEKYYIYMKLVSLAVVASNFYWLDASLVTVSLFHAILLIPKQEGRK</sequence>
<keyword evidence="7 8" id="KW-0472">Membrane</keyword>